<protein>
    <submittedName>
        <fullName evidence="2">Glycosyltransferase</fullName>
        <ecNumber evidence="2">2.4.-.-</ecNumber>
    </submittedName>
</protein>
<dbReference type="Gene3D" id="3.40.50.2000">
    <property type="entry name" value="Glycogen Phosphorylase B"/>
    <property type="match status" value="2"/>
</dbReference>
<proteinExistence type="predicted"/>
<accession>A0AAJ2IXP2</accession>
<gene>
    <name evidence="2" type="ORF">P7D34_10665</name>
</gene>
<evidence type="ECO:0000313" key="3">
    <source>
        <dbReference type="Proteomes" id="UP001257962"/>
    </source>
</evidence>
<dbReference type="InterPro" id="IPR001296">
    <property type="entry name" value="Glyco_trans_1"/>
</dbReference>
<dbReference type="InterPro" id="IPR050194">
    <property type="entry name" value="Glycosyltransferase_grp1"/>
</dbReference>
<reference evidence="2" key="1">
    <citation type="submission" date="2023-03" db="EMBL/GenBank/DDBJ databases">
        <authorList>
            <person name="Shen W."/>
            <person name="Cai J."/>
        </authorList>
    </citation>
    <scope>NUCLEOTIDE SEQUENCE</scope>
    <source>
        <strain evidence="2">Y3</strain>
    </source>
</reference>
<dbReference type="AlphaFoldDB" id="A0AAJ2IXP2"/>
<evidence type="ECO:0000259" key="1">
    <source>
        <dbReference type="Pfam" id="PF00534"/>
    </source>
</evidence>
<feature type="domain" description="Glycosyl transferase family 1" evidence="1">
    <location>
        <begin position="212"/>
        <end position="355"/>
    </location>
</feature>
<dbReference type="Pfam" id="PF00534">
    <property type="entry name" value="Glycos_transf_1"/>
    <property type="match status" value="1"/>
</dbReference>
<organism evidence="2 3">
    <name type="scientific">Lactococcus petauri</name>
    <dbReference type="NCBI Taxonomy" id="1940789"/>
    <lineage>
        <taxon>Bacteria</taxon>
        <taxon>Bacillati</taxon>
        <taxon>Bacillota</taxon>
        <taxon>Bacilli</taxon>
        <taxon>Lactobacillales</taxon>
        <taxon>Streptococcaceae</taxon>
        <taxon>Lactococcus</taxon>
    </lineage>
</organism>
<comment type="caution">
    <text evidence="2">The sequence shown here is derived from an EMBL/GenBank/DDBJ whole genome shotgun (WGS) entry which is preliminary data.</text>
</comment>
<dbReference type="PANTHER" id="PTHR45947">
    <property type="entry name" value="SULFOQUINOVOSYL TRANSFERASE SQD2"/>
    <property type="match status" value="1"/>
</dbReference>
<dbReference type="Proteomes" id="UP001257962">
    <property type="component" value="Unassembled WGS sequence"/>
</dbReference>
<dbReference type="EMBL" id="JARPYC010000014">
    <property type="protein sequence ID" value="MDT2667671.1"/>
    <property type="molecule type" value="Genomic_DNA"/>
</dbReference>
<sequence length="375" mass="43489">MIKTNKKILFITSSLNMGGIERVLATCVNELSQKYSIFVFCLERNEPFYDLNRNVTVLYAPKLFAFTLKLGRLVHNGFKKYLNINFKLSLWSNVLRNKIDKNYFDTMVYLPSSFFMFPSLIKDKKNTKNIIWTHNNHKVYIEDYYKYLKNELIESFEICDAVVALTEEDKDGFFSYSNTNNVVKINNPLTIVNKGLNSDLKNKIISITCRYSINHKGLDFLTQIAKNIPDDWKIAIAGTGSKKEVKEFKRLITSYNISSKIILRGAISGEELDNHYRESSIYIMTSRWEGFGLVLTEAMSFGLPIISFDNSGANEILDNGKYGLLVEQGNVENFSKELNRMISSYELRKEYSQKSLERIIDFDIEHIIKQWDDIL</sequence>
<keyword evidence="2" id="KW-0328">Glycosyltransferase</keyword>
<dbReference type="RefSeq" id="WP_311795979.1">
    <property type="nucleotide sequence ID" value="NZ_JARPXT010000012.1"/>
</dbReference>
<keyword evidence="2" id="KW-0808">Transferase</keyword>
<dbReference type="SUPFAM" id="SSF53756">
    <property type="entry name" value="UDP-Glycosyltransferase/glycogen phosphorylase"/>
    <property type="match status" value="1"/>
</dbReference>
<dbReference type="EC" id="2.4.-.-" evidence="2"/>
<name>A0AAJ2IXP2_9LACT</name>
<evidence type="ECO:0000313" key="2">
    <source>
        <dbReference type="EMBL" id="MDT2667671.1"/>
    </source>
</evidence>
<dbReference type="PANTHER" id="PTHR45947:SF3">
    <property type="entry name" value="SULFOQUINOVOSYL TRANSFERASE SQD2"/>
    <property type="match status" value="1"/>
</dbReference>
<dbReference type="GO" id="GO:0016757">
    <property type="term" value="F:glycosyltransferase activity"/>
    <property type="evidence" value="ECO:0007669"/>
    <property type="project" value="UniProtKB-KW"/>
</dbReference>